<sequence length="352" mass="38105">MRLGIQLGYSGEGFAAAVEEVVEHEAAGAEMVVVPEAYSFDAVSQLGYLAARTRRMTLASGVMQLYTRTPALTAMTAAGLDYVSGGRFSLGLGASGPQVIEGFHGVPYDAPLARTREVVEICRRVWRRETLVFEGEKYQIPLPVERGTGLGKPLKLINRPVRDRIPILLAAMGPRNVALAAEIAEGWQALFLAPRIASRVFAEPLAEGLARRRPDLGPLDVMVPVPFAVAEPDPALLDRHRAQLALYIGGMGARGRNFSNDLVRRYGYAREASRIQDLFLGGRRAEAVAAVPDDLVRETSLVGPADEIRDRLTEFAAAGVTTLLASPLAATRAERVKDVAELRHLMSQLPTS</sequence>
<comment type="caution">
    <text evidence="3">The sequence shown here is derived from an EMBL/GenBank/DDBJ whole genome shotgun (WGS) entry which is preliminary data.</text>
</comment>
<accession>A0A1K0GV15</accession>
<evidence type="ECO:0000313" key="3">
    <source>
        <dbReference type="EMBL" id="OJF15204.1"/>
    </source>
</evidence>
<dbReference type="GO" id="GO:0016705">
    <property type="term" value="F:oxidoreductase activity, acting on paired donors, with incorporation or reduction of molecular oxygen"/>
    <property type="evidence" value="ECO:0007669"/>
    <property type="project" value="InterPro"/>
</dbReference>
<dbReference type="Gene3D" id="3.20.20.30">
    <property type="entry name" value="Luciferase-like domain"/>
    <property type="match status" value="1"/>
</dbReference>
<dbReference type="InterPro" id="IPR011251">
    <property type="entry name" value="Luciferase-like_dom"/>
</dbReference>
<dbReference type="EMBL" id="MEIA01000063">
    <property type="protein sequence ID" value="OJF15204.1"/>
    <property type="molecule type" value="Genomic_DNA"/>
</dbReference>
<protein>
    <submittedName>
        <fullName evidence="3">LLM class F420-dependent oxidoreductase</fullName>
    </submittedName>
</protein>
<dbReference type="InterPro" id="IPR036661">
    <property type="entry name" value="Luciferase-like_sf"/>
</dbReference>
<keyword evidence="4" id="KW-1185">Reference proteome</keyword>
<proteinExistence type="predicted"/>
<organism evidence="3 4">
    <name type="scientific">Couchioplanes caeruleus subsp. caeruleus</name>
    <dbReference type="NCBI Taxonomy" id="56427"/>
    <lineage>
        <taxon>Bacteria</taxon>
        <taxon>Bacillati</taxon>
        <taxon>Actinomycetota</taxon>
        <taxon>Actinomycetes</taxon>
        <taxon>Micromonosporales</taxon>
        <taxon>Micromonosporaceae</taxon>
        <taxon>Couchioplanes</taxon>
    </lineage>
</organism>
<gene>
    <name evidence="3" type="ORF">BG844_05730</name>
</gene>
<evidence type="ECO:0000256" key="1">
    <source>
        <dbReference type="ARBA" id="ARBA00023002"/>
    </source>
</evidence>
<evidence type="ECO:0000313" key="4">
    <source>
        <dbReference type="Proteomes" id="UP000182486"/>
    </source>
</evidence>
<name>A0A1K0GV15_9ACTN</name>
<dbReference type="InterPro" id="IPR019951">
    <property type="entry name" value="F420_OxRdatse_Rv3520c_pred"/>
</dbReference>
<dbReference type="NCBIfam" id="TIGR03559">
    <property type="entry name" value="F420_Rv3520c"/>
    <property type="match status" value="1"/>
</dbReference>
<reference evidence="3 4" key="1">
    <citation type="submission" date="2016-09" db="EMBL/GenBank/DDBJ databases">
        <title>Couchioplanes caeruleus draft genome sequence.</title>
        <authorList>
            <person name="Sheehan J."/>
            <person name="Caffrey P."/>
        </authorList>
    </citation>
    <scope>NUCLEOTIDE SEQUENCE [LARGE SCALE GENOMIC DNA]</scope>
    <source>
        <strain evidence="3 4">DSM 43634</strain>
    </source>
</reference>
<dbReference type="Pfam" id="PF00296">
    <property type="entry name" value="Bac_luciferase"/>
    <property type="match status" value="1"/>
</dbReference>
<dbReference type="PANTHER" id="PTHR43244:SF1">
    <property type="entry name" value="5,10-METHYLENETETRAHYDROMETHANOPTERIN REDUCTASE"/>
    <property type="match status" value="1"/>
</dbReference>
<evidence type="ECO:0000259" key="2">
    <source>
        <dbReference type="Pfam" id="PF00296"/>
    </source>
</evidence>
<dbReference type="Proteomes" id="UP000182486">
    <property type="component" value="Unassembled WGS sequence"/>
</dbReference>
<dbReference type="AlphaFoldDB" id="A0A1K0GV15"/>
<dbReference type="CDD" id="cd01097">
    <property type="entry name" value="Tetrahydromethanopterin_reductase"/>
    <property type="match status" value="1"/>
</dbReference>
<dbReference type="RefSeq" id="WP_071803688.1">
    <property type="nucleotide sequence ID" value="NZ_MEIA01000063.1"/>
</dbReference>
<feature type="domain" description="Luciferase-like" evidence="2">
    <location>
        <begin position="7"/>
        <end position="321"/>
    </location>
</feature>
<dbReference type="InterPro" id="IPR050564">
    <property type="entry name" value="F420-G6PD/mer"/>
</dbReference>
<dbReference type="SUPFAM" id="SSF51679">
    <property type="entry name" value="Bacterial luciferase-like"/>
    <property type="match status" value="1"/>
</dbReference>
<keyword evidence="1" id="KW-0560">Oxidoreductase</keyword>
<dbReference type="PANTHER" id="PTHR43244">
    <property type="match status" value="1"/>
</dbReference>